<keyword evidence="1" id="KW-0812">Transmembrane</keyword>
<feature type="transmembrane region" description="Helical" evidence="1">
    <location>
        <begin position="97"/>
        <end position="125"/>
    </location>
</feature>
<keyword evidence="1" id="KW-0472">Membrane</keyword>
<dbReference type="Proteomes" id="UP000396788">
    <property type="component" value="Unassembled WGS sequence"/>
</dbReference>
<accession>A0A5E4SM30</accession>
<dbReference type="AlphaFoldDB" id="A0A5E4SM30"/>
<keyword evidence="1" id="KW-1133">Transmembrane helix</keyword>
<reference evidence="2 3" key="1">
    <citation type="submission" date="2019-08" db="EMBL/GenBank/DDBJ databases">
        <authorList>
            <person name="Peeters C."/>
        </authorList>
    </citation>
    <scope>NUCLEOTIDE SEQUENCE [LARGE SCALE GENOMIC DNA]</scope>
    <source>
        <strain evidence="2 3">LMG 31107</strain>
    </source>
</reference>
<evidence type="ECO:0000313" key="3">
    <source>
        <dbReference type="Proteomes" id="UP000396788"/>
    </source>
</evidence>
<name>A0A5E4SM30_9BURK</name>
<feature type="transmembrane region" description="Helical" evidence="1">
    <location>
        <begin position="52"/>
        <end position="77"/>
    </location>
</feature>
<dbReference type="EMBL" id="CABPRY010000001">
    <property type="protein sequence ID" value="VVD75388.1"/>
    <property type="molecule type" value="Genomic_DNA"/>
</dbReference>
<evidence type="ECO:0000256" key="1">
    <source>
        <dbReference type="SAM" id="Phobius"/>
    </source>
</evidence>
<sequence length="152" mass="15480">MTLGPISGSAPTMQAPRQDVDAVDVLQAAIDFPSTPDDVRSRSQSASHVNTAGFTSGLAGLATLVFGLAGLAAAVYVCVEASKPVGSASRDTGVGQLGYGFGGTVGALAGMLVTYGIGQVCYAAAKHRDAREERLELSEQARFESTMGGRLA</sequence>
<protein>
    <submittedName>
        <fullName evidence="2">Uncharacterized protein</fullName>
    </submittedName>
</protein>
<proteinExistence type="predicted"/>
<organism evidence="2 3">
    <name type="scientific">Pandoraea cepalis</name>
    <dbReference type="NCBI Taxonomy" id="2508294"/>
    <lineage>
        <taxon>Bacteria</taxon>
        <taxon>Pseudomonadati</taxon>
        <taxon>Pseudomonadota</taxon>
        <taxon>Betaproteobacteria</taxon>
        <taxon>Burkholderiales</taxon>
        <taxon>Burkholderiaceae</taxon>
        <taxon>Pandoraea</taxon>
    </lineage>
</organism>
<gene>
    <name evidence="2" type="ORF">PCE31107_00842</name>
</gene>
<evidence type="ECO:0000313" key="2">
    <source>
        <dbReference type="EMBL" id="VVD75388.1"/>
    </source>
</evidence>